<name>A0A1E3QTN1_9ASCO</name>
<evidence type="ECO:0000313" key="2">
    <source>
        <dbReference type="Proteomes" id="UP000094336"/>
    </source>
</evidence>
<dbReference type="GeneID" id="30146094"/>
<protein>
    <submittedName>
        <fullName evidence="1">Uncharacterized protein</fullName>
    </submittedName>
</protein>
<sequence length="51" mass="5651">MEGISIVNSNAGPSLDITTAPFMHFQVRCVRDIVKYRLIVANYITAAQSTH</sequence>
<evidence type="ECO:0000313" key="1">
    <source>
        <dbReference type="EMBL" id="ODQ81041.1"/>
    </source>
</evidence>
<organism evidence="1 2">
    <name type="scientific">Babjeviella inositovora NRRL Y-12698</name>
    <dbReference type="NCBI Taxonomy" id="984486"/>
    <lineage>
        <taxon>Eukaryota</taxon>
        <taxon>Fungi</taxon>
        <taxon>Dikarya</taxon>
        <taxon>Ascomycota</taxon>
        <taxon>Saccharomycotina</taxon>
        <taxon>Pichiomycetes</taxon>
        <taxon>Serinales incertae sedis</taxon>
        <taxon>Babjeviella</taxon>
    </lineage>
</organism>
<accession>A0A1E3QTN1</accession>
<proteinExistence type="predicted"/>
<reference evidence="2" key="1">
    <citation type="submission" date="2016-05" db="EMBL/GenBank/DDBJ databases">
        <title>Comparative genomics of biotechnologically important yeasts.</title>
        <authorList>
            <consortium name="DOE Joint Genome Institute"/>
            <person name="Riley R."/>
            <person name="Haridas S."/>
            <person name="Wolfe K.H."/>
            <person name="Lopes M.R."/>
            <person name="Hittinger C.T."/>
            <person name="Goker M."/>
            <person name="Salamov A."/>
            <person name="Wisecaver J."/>
            <person name="Long T.M."/>
            <person name="Aerts A.L."/>
            <person name="Barry K."/>
            <person name="Choi C."/>
            <person name="Clum A."/>
            <person name="Coughlan A.Y."/>
            <person name="Deshpande S."/>
            <person name="Douglass A.P."/>
            <person name="Hanson S.J."/>
            <person name="Klenk H.-P."/>
            <person name="Labutti K."/>
            <person name="Lapidus A."/>
            <person name="Lindquist E."/>
            <person name="Lipzen A."/>
            <person name="Meier-Kolthoff J.P."/>
            <person name="Ohm R.A."/>
            <person name="Otillar R.P."/>
            <person name="Pangilinan J."/>
            <person name="Peng Y."/>
            <person name="Rokas A."/>
            <person name="Rosa C.A."/>
            <person name="Scheuner C."/>
            <person name="Sibirny A.A."/>
            <person name="Slot J.C."/>
            <person name="Stielow J.B."/>
            <person name="Sun H."/>
            <person name="Kurtzman C.P."/>
            <person name="Blackwell M."/>
            <person name="Grigoriev I.V."/>
            <person name="Jeffries T.W."/>
        </authorList>
    </citation>
    <scope>NUCLEOTIDE SEQUENCE [LARGE SCALE GENOMIC DNA]</scope>
    <source>
        <strain evidence="2">NRRL Y-12698</strain>
    </source>
</reference>
<gene>
    <name evidence="1" type="ORF">BABINDRAFT_160458</name>
</gene>
<keyword evidence="2" id="KW-1185">Reference proteome</keyword>
<dbReference type="Proteomes" id="UP000094336">
    <property type="component" value="Unassembled WGS sequence"/>
</dbReference>
<dbReference type="EMBL" id="KV454428">
    <property type="protein sequence ID" value="ODQ81041.1"/>
    <property type="molecule type" value="Genomic_DNA"/>
</dbReference>
<dbReference type="AlphaFoldDB" id="A0A1E3QTN1"/>
<dbReference type="RefSeq" id="XP_018986369.1">
    <property type="nucleotide sequence ID" value="XM_019128241.1"/>
</dbReference>